<gene>
    <name evidence="5" type="ORF">DZC52_05655</name>
</gene>
<dbReference type="Pfam" id="PF00571">
    <property type="entry name" value="CBS"/>
    <property type="match status" value="2"/>
</dbReference>
<dbReference type="PANTHER" id="PTHR43080">
    <property type="entry name" value="CBS DOMAIN-CONTAINING PROTEIN CBSX3, MITOCHONDRIAL"/>
    <property type="match status" value="1"/>
</dbReference>
<dbReference type="Pfam" id="PF10335">
    <property type="entry name" value="DUF294_C"/>
    <property type="match status" value="1"/>
</dbReference>
<dbReference type="SMART" id="SM00116">
    <property type="entry name" value="CBS"/>
    <property type="match status" value="2"/>
</dbReference>
<feature type="domain" description="CBS" evidence="4">
    <location>
        <begin position="229"/>
        <end position="285"/>
    </location>
</feature>
<proteinExistence type="predicted"/>
<dbReference type="Proteomes" id="UP000260351">
    <property type="component" value="Unassembled WGS sequence"/>
</dbReference>
<dbReference type="CDD" id="cd05401">
    <property type="entry name" value="NT_GlnE_GlnD_like"/>
    <property type="match status" value="1"/>
</dbReference>
<dbReference type="InterPro" id="IPR014710">
    <property type="entry name" value="RmlC-like_jellyroll"/>
</dbReference>
<feature type="domain" description="Cyclic nucleotide-binding" evidence="3">
    <location>
        <begin position="17"/>
        <end position="116"/>
    </location>
</feature>
<dbReference type="SUPFAM" id="SSF51206">
    <property type="entry name" value="cAMP-binding domain-like"/>
    <property type="match status" value="1"/>
</dbReference>
<dbReference type="Gene3D" id="3.10.580.10">
    <property type="entry name" value="CBS-domain"/>
    <property type="match status" value="1"/>
</dbReference>
<dbReference type="InterPro" id="IPR046342">
    <property type="entry name" value="CBS_dom_sf"/>
</dbReference>
<dbReference type="InterPro" id="IPR018821">
    <property type="entry name" value="DUF294_put_nucleoTrafse_sb-bd"/>
</dbReference>
<dbReference type="PANTHER" id="PTHR43080:SF2">
    <property type="entry name" value="CBS DOMAIN-CONTAINING PROTEIN"/>
    <property type="match status" value="1"/>
</dbReference>
<dbReference type="InterPro" id="IPR000595">
    <property type="entry name" value="cNMP-bd_dom"/>
</dbReference>
<evidence type="ECO:0000259" key="4">
    <source>
        <dbReference type="PROSITE" id="PS51371"/>
    </source>
</evidence>
<dbReference type="CDD" id="cd00038">
    <property type="entry name" value="CAP_ED"/>
    <property type="match status" value="1"/>
</dbReference>
<keyword evidence="6" id="KW-1185">Reference proteome</keyword>
<dbReference type="SUPFAM" id="SSF54631">
    <property type="entry name" value="CBS-domain pair"/>
    <property type="match status" value="1"/>
</dbReference>
<dbReference type="RefSeq" id="WP_116650154.1">
    <property type="nucleotide sequence ID" value="NZ_QUZK01000023.1"/>
</dbReference>
<keyword evidence="1 2" id="KW-0129">CBS domain</keyword>
<evidence type="ECO:0000256" key="2">
    <source>
        <dbReference type="PROSITE-ProRule" id="PRU00703"/>
    </source>
</evidence>
<name>A0A3E1KA02_9GAMM</name>
<dbReference type="Pfam" id="PF00027">
    <property type="entry name" value="cNMP_binding"/>
    <property type="match status" value="1"/>
</dbReference>
<accession>A0A3E1KA02</accession>
<dbReference type="PROSITE" id="PS50042">
    <property type="entry name" value="CNMP_BINDING_3"/>
    <property type="match status" value="1"/>
</dbReference>
<dbReference type="PROSITE" id="PS51371">
    <property type="entry name" value="CBS"/>
    <property type="match status" value="2"/>
</dbReference>
<dbReference type="InterPro" id="IPR000644">
    <property type="entry name" value="CBS_dom"/>
</dbReference>
<dbReference type="CDD" id="cd04587">
    <property type="entry name" value="CBS_pair_CAP-ED_NT_Pol-beta-like_DUF294_assoc"/>
    <property type="match status" value="1"/>
</dbReference>
<evidence type="ECO:0000313" key="6">
    <source>
        <dbReference type="Proteomes" id="UP000260351"/>
    </source>
</evidence>
<protein>
    <submittedName>
        <fullName evidence="5">Cyclic nucleotide-binding/CBS domain-containing protein</fullName>
    </submittedName>
</protein>
<sequence length="628" mass="70310">MEIEQIEIREHLRDHEPFSFLTDEELEEVARSVEVSYFRAGADIVSLGDEIRDLHYIRSGSVELFRRSGDLYNRLGEGDLFGQLGLLSGRPARFPARALEDTLIYFIPGELFKRLFDSNVAFADYVEVEDRTRLRQAAKQHAGDNPLLTLRTGKLVRQSPVTVSVSTAVEDAARLMTEERVTSVLVLEDGDGGETAAAPVLAGILTDSDLRRRIVAEGLPPSTPVGEVMSGNVSSVQRDQFLFEALLVMLRQNVHHLPVLDHRRPVGVLDMADIIHHETQNSLFVVRNIFHCGSHEELEALKPSVAASFVRMVNEDANSHMIGSAMATIGRAFKQRLLELGEEKLGPPPVPYCFLALGSMARDEQFLYTDQDNAMILDDAFDPKVHDEYFRELAQFVSDGLHRAGYVYCSGDIMATNKKWRQPLAAWKQQFTEWIRKPSAERLLHSSIFFDLDGVAGVTSMADELKSLIAQEASVQPIFLGCLAINANNRTPPLGFFRDFVLEHGGRHENSINLKRRGTAPLVDVIRVHALAAGSQSQNSFRRLEDTVAAGFLTASMAADLRDSLEFIAMVRARHQAWDAERGGEANNNIDPEVLSAFERRSLKDAFKVLANAQKFIRFRYRPVRGRQ</sequence>
<dbReference type="Pfam" id="PF03445">
    <property type="entry name" value="DUF294"/>
    <property type="match status" value="1"/>
</dbReference>
<evidence type="ECO:0000256" key="1">
    <source>
        <dbReference type="ARBA" id="ARBA00023122"/>
    </source>
</evidence>
<dbReference type="InterPro" id="IPR018490">
    <property type="entry name" value="cNMP-bd_dom_sf"/>
</dbReference>
<dbReference type="Gene3D" id="2.60.120.10">
    <property type="entry name" value="Jelly Rolls"/>
    <property type="match status" value="1"/>
</dbReference>
<dbReference type="SMART" id="SM00100">
    <property type="entry name" value="cNMP"/>
    <property type="match status" value="1"/>
</dbReference>
<reference evidence="5 6" key="1">
    <citation type="submission" date="2018-08" db="EMBL/GenBank/DDBJ databases">
        <title>Wenzhouxiangella salilacus sp. nov., a novel bacterium isolated from a saline lake in Xinjiang Province, China.</title>
        <authorList>
            <person name="Han S."/>
        </authorList>
    </citation>
    <scope>NUCLEOTIDE SEQUENCE [LARGE SCALE GENOMIC DNA]</scope>
    <source>
        <strain evidence="5 6">XDB06</strain>
    </source>
</reference>
<dbReference type="OrthoDB" id="9808528at2"/>
<dbReference type="GO" id="GO:0008773">
    <property type="term" value="F:[protein-PII] uridylyltransferase activity"/>
    <property type="evidence" value="ECO:0007669"/>
    <property type="project" value="InterPro"/>
</dbReference>
<feature type="domain" description="CBS" evidence="4">
    <location>
        <begin position="155"/>
        <end position="222"/>
    </location>
</feature>
<dbReference type="InterPro" id="IPR005105">
    <property type="entry name" value="GlnD_Uridyltrans_N"/>
</dbReference>
<organism evidence="5 6">
    <name type="scientific">Wenzhouxiangella sediminis</name>
    <dbReference type="NCBI Taxonomy" id="1792836"/>
    <lineage>
        <taxon>Bacteria</taxon>
        <taxon>Pseudomonadati</taxon>
        <taxon>Pseudomonadota</taxon>
        <taxon>Gammaproteobacteria</taxon>
        <taxon>Chromatiales</taxon>
        <taxon>Wenzhouxiangellaceae</taxon>
        <taxon>Wenzhouxiangella</taxon>
    </lineage>
</organism>
<evidence type="ECO:0000313" key="5">
    <source>
        <dbReference type="EMBL" id="RFF31075.1"/>
    </source>
</evidence>
<comment type="caution">
    <text evidence="5">The sequence shown here is derived from an EMBL/GenBank/DDBJ whole genome shotgun (WGS) entry which is preliminary data.</text>
</comment>
<dbReference type="InterPro" id="IPR051257">
    <property type="entry name" value="Diverse_CBS-Domain"/>
</dbReference>
<evidence type="ECO:0000259" key="3">
    <source>
        <dbReference type="PROSITE" id="PS50042"/>
    </source>
</evidence>
<dbReference type="AlphaFoldDB" id="A0A3E1KA02"/>
<dbReference type="EMBL" id="QUZK01000023">
    <property type="protein sequence ID" value="RFF31075.1"/>
    <property type="molecule type" value="Genomic_DNA"/>
</dbReference>